<reference evidence="1 2" key="1">
    <citation type="submission" date="2024-06" db="EMBL/GenBank/DDBJ databases">
        <title>The Natural Products Discovery Center: Release of the First 8490 Sequenced Strains for Exploring Actinobacteria Biosynthetic Diversity.</title>
        <authorList>
            <person name="Kalkreuter E."/>
            <person name="Kautsar S.A."/>
            <person name="Yang D."/>
            <person name="Bader C.D."/>
            <person name="Teijaro C.N."/>
            <person name="Fluegel L."/>
            <person name="Davis C.M."/>
            <person name="Simpson J.R."/>
            <person name="Lauterbach L."/>
            <person name="Steele A.D."/>
            <person name="Gui C."/>
            <person name="Meng S."/>
            <person name="Li G."/>
            <person name="Viehrig K."/>
            <person name="Ye F."/>
            <person name="Su P."/>
            <person name="Kiefer A.F."/>
            <person name="Nichols A."/>
            <person name="Cepeda A.J."/>
            <person name="Yan W."/>
            <person name="Fan B."/>
            <person name="Jiang Y."/>
            <person name="Adhikari A."/>
            <person name="Zheng C.-J."/>
            <person name="Schuster L."/>
            <person name="Cowan T.M."/>
            <person name="Smanski M.J."/>
            <person name="Chevrette M.G."/>
            <person name="De Carvalho L.P.S."/>
            <person name="Shen B."/>
        </authorList>
    </citation>
    <scope>NUCLEOTIDE SEQUENCE [LARGE SCALE GENOMIC DNA]</scope>
    <source>
        <strain evidence="1 2">NPDC000632</strain>
    </source>
</reference>
<name>A0ABV1VL42_9ACTN</name>
<evidence type="ECO:0000313" key="2">
    <source>
        <dbReference type="Proteomes" id="UP001490330"/>
    </source>
</evidence>
<dbReference type="Proteomes" id="UP001490330">
    <property type="component" value="Unassembled WGS sequence"/>
</dbReference>
<gene>
    <name evidence="1" type="ORF">ABT322_26195</name>
</gene>
<dbReference type="EMBL" id="JBEPCV010000029">
    <property type="protein sequence ID" value="MER6907163.1"/>
    <property type="molecule type" value="Genomic_DNA"/>
</dbReference>
<sequence>MSARTGEVYRVDWVPGTDVLHGTCHCGAEHSAEDPVAMWEWMLAHPQGHRPRGNAS</sequence>
<comment type="caution">
    <text evidence="1">The sequence shown here is derived from an EMBL/GenBank/DDBJ whole genome shotgun (WGS) entry which is preliminary data.</text>
</comment>
<dbReference type="RefSeq" id="WP_350715163.1">
    <property type="nucleotide sequence ID" value="NZ_JBEPCO010000002.1"/>
</dbReference>
<protein>
    <submittedName>
        <fullName evidence="1">Uncharacterized protein</fullName>
    </submittedName>
</protein>
<keyword evidence="2" id="KW-1185">Reference proteome</keyword>
<accession>A0ABV1VL42</accession>
<proteinExistence type="predicted"/>
<organism evidence="1 2">
    <name type="scientific">Streptomyces flaveolus</name>
    <dbReference type="NCBI Taxonomy" id="67297"/>
    <lineage>
        <taxon>Bacteria</taxon>
        <taxon>Bacillati</taxon>
        <taxon>Actinomycetota</taxon>
        <taxon>Actinomycetes</taxon>
        <taxon>Kitasatosporales</taxon>
        <taxon>Streptomycetaceae</taxon>
        <taxon>Streptomyces</taxon>
    </lineage>
</organism>
<evidence type="ECO:0000313" key="1">
    <source>
        <dbReference type="EMBL" id="MER6907163.1"/>
    </source>
</evidence>